<evidence type="ECO:0000256" key="1">
    <source>
        <dbReference type="ARBA" id="ARBA00004123"/>
    </source>
</evidence>
<dbReference type="Pfam" id="PF00447">
    <property type="entry name" value="HSF_DNA-bind"/>
    <property type="match status" value="1"/>
</dbReference>
<gene>
    <name evidence="8" type="ORF">F0562_018506</name>
</gene>
<dbReference type="EMBL" id="CM018052">
    <property type="protein sequence ID" value="KAA8515264.1"/>
    <property type="molecule type" value="Genomic_DNA"/>
</dbReference>
<sequence>MAADVPDRPVSRKVGQSPRSRCPAPFLSKTYDLLEEEDEIDRRSEALDNGSTESVSRRRIVSWNAEGNGFVVWSPAEFSELMLPRYFKHNNFSSFIRQLNTYGFKKTASKRWEFQHEKFQKGCRNLLMEITRKKCEPSPFPAYLKASGSEENAVTAMEENNQILLMEENKNLRKERLELQMQISQFKALEMKLLECLSQYMGNNQQSKFRRLC</sequence>
<name>A0A5J4ZC05_9ASTE</name>
<reference evidence="8 9" key="1">
    <citation type="submission" date="2019-09" db="EMBL/GenBank/DDBJ databases">
        <title>A chromosome-level genome assembly of the Chinese tupelo Nyssa sinensis.</title>
        <authorList>
            <person name="Yang X."/>
            <person name="Kang M."/>
            <person name="Yang Y."/>
            <person name="Xiong H."/>
            <person name="Wang M."/>
            <person name="Zhang Z."/>
            <person name="Wang Z."/>
            <person name="Wu H."/>
            <person name="Ma T."/>
            <person name="Liu J."/>
            <person name="Xi Z."/>
        </authorList>
    </citation>
    <scope>NUCLEOTIDE SEQUENCE [LARGE SCALE GENOMIC DNA]</scope>
    <source>
        <strain evidence="8">J267</strain>
        <tissue evidence="8">Leaf</tissue>
    </source>
</reference>
<dbReference type="InterPro" id="IPR000232">
    <property type="entry name" value="HSF_DNA-bd"/>
</dbReference>
<dbReference type="InterPro" id="IPR036388">
    <property type="entry name" value="WH-like_DNA-bd_sf"/>
</dbReference>
<evidence type="ECO:0000313" key="9">
    <source>
        <dbReference type="Proteomes" id="UP000325577"/>
    </source>
</evidence>
<dbReference type="Proteomes" id="UP000325577">
    <property type="component" value="Linkage Group LG9"/>
</dbReference>
<dbReference type="GO" id="GO:0005634">
    <property type="term" value="C:nucleus"/>
    <property type="evidence" value="ECO:0007669"/>
    <property type="project" value="UniProtKB-SubCell"/>
</dbReference>
<dbReference type="OrthoDB" id="60033at2759"/>
<comment type="subcellular location">
    <subcellularLocation>
        <location evidence="1">Nucleus</location>
    </subcellularLocation>
</comment>
<evidence type="ECO:0000256" key="6">
    <source>
        <dbReference type="SAM" id="MobiDB-lite"/>
    </source>
</evidence>
<dbReference type="GO" id="GO:0003700">
    <property type="term" value="F:DNA-binding transcription factor activity"/>
    <property type="evidence" value="ECO:0007669"/>
    <property type="project" value="InterPro"/>
</dbReference>
<keyword evidence="2" id="KW-0346">Stress response</keyword>
<accession>A0A5J4ZC05</accession>
<evidence type="ECO:0000313" key="8">
    <source>
        <dbReference type="EMBL" id="KAA8515264.1"/>
    </source>
</evidence>
<evidence type="ECO:0000259" key="7">
    <source>
        <dbReference type="SMART" id="SM00415"/>
    </source>
</evidence>
<feature type="region of interest" description="Disordered" evidence="6">
    <location>
        <begin position="1"/>
        <end position="25"/>
    </location>
</feature>
<protein>
    <recommendedName>
        <fullName evidence="7">HSF-type DNA-binding domain-containing protein</fullName>
    </recommendedName>
</protein>
<evidence type="ECO:0000256" key="5">
    <source>
        <dbReference type="RuleBase" id="RU004020"/>
    </source>
</evidence>
<dbReference type="GO" id="GO:0006357">
    <property type="term" value="P:regulation of transcription by RNA polymerase II"/>
    <property type="evidence" value="ECO:0007669"/>
    <property type="project" value="TreeGrafter"/>
</dbReference>
<dbReference type="Gene3D" id="1.10.10.10">
    <property type="entry name" value="Winged helix-like DNA-binding domain superfamily/Winged helix DNA-binding domain"/>
    <property type="match status" value="1"/>
</dbReference>
<dbReference type="SMART" id="SM00415">
    <property type="entry name" value="HSF"/>
    <property type="match status" value="1"/>
</dbReference>
<feature type="compositionally biased region" description="Basic and acidic residues" evidence="6">
    <location>
        <begin position="1"/>
        <end position="10"/>
    </location>
</feature>
<comment type="similarity">
    <text evidence="5">Belongs to the HSF family.</text>
</comment>
<dbReference type="AlphaFoldDB" id="A0A5J4ZC05"/>
<keyword evidence="3" id="KW-0238">DNA-binding</keyword>
<keyword evidence="4" id="KW-0539">Nucleus</keyword>
<organism evidence="8 9">
    <name type="scientific">Nyssa sinensis</name>
    <dbReference type="NCBI Taxonomy" id="561372"/>
    <lineage>
        <taxon>Eukaryota</taxon>
        <taxon>Viridiplantae</taxon>
        <taxon>Streptophyta</taxon>
        <taxon>Embryophyta</taxon>
        <taxon>Tracheophyta</taxon>
        <taxon>Spermatophyta</taxon>
        <taxon>Magnoliopsida</taxon>
        <taxon>eudicotyledons</taxon>
        <taxon>Gunneridae</taxon>
        <taxon>Pentapetalae</taxon>
        <taxon>asterids</taxon>
        <taxon>Cornales</taxon>
        <taxon>Nyssaceae</taxon>
        <taxon>Nyssa</taxon>
    </lineage>
</organism>
<keyword evidence="9" id="KW-1185">Reference proteome</keyword>
<evidence type="ECO:0000256" key="2">
    <source>
        <dbReference type="ARBA" id="ARBA00023016"/>
    </source>
</evidence>
<dbReference type="PANTHER" id="PTHR10015:SF308">
    <property type="entry name" value="HSF-TYPE DNA-BINDING DOMAIN-CONTAINING PROTEIN"/>
    <property type="match status" value="1"/>
</dbReference>
<proteinExistence type="inferred from homology"/>
<dbReference type="PANTHER" id="PTHR10015">
    <property type="entry name" value="HEAT SHOCK TRANSCRIPTION FACTOR"/>
    <property type="match status" value="1"/>
</dbReference>
<feature type="domain" description="HSF-type DNA-binding" evidence="7">
    <location>
        <begin position="22"/>
        <end position="133"/>
    </location>
</feature>
<dbReference type="GO" id="GO:0000978">
    <property type="term" value="F:RNA polymerase II cis-regulatory region sequence-specific DNA binding"/>
    <property type="evidence" value="ECO:0007669"/>
    <property type="project" value="TreeGrafter"/>
</dbReference>
<dbReference type="SUPFAM" id="SSF46785">
    <property type="entry name" value="Winged helix' DNA-binding domain"/>
    <property type="match status" value="1"/>
</dbReference>
<dbReference type="FunFam" id="1.10.10.10:FF:000660">
    <property type="entry name" value="Heat stress transcription factor A-6b"/>
    <property type="match status" value="1"/>
</dbReference>
<evidence type="ECO:0000256" key="3">
    <source>
        <dbReference type="ARBA" id="ARBA00023125"/>
    </source>
</evidence>
<dbReference type="InterPro" id="IPR036390">
    <property type="entry name" value="WH_DNA-bd_sf"/>
</dbReference>
<evidence type="ECO:0000256" key="4">
    <source>
        <dbReference type="ARBA" id="ARBA00023242"/>
    </source>
</evidence>